<dbReference type="AlphaFoldDB" id="A0A1J5PKG9"/>
<feature type="region of interest" description="Disordered" evidence="1">
    <location>
        <begin position="1"/>
        <end position="22"/>
    </location>
</feature>
<evidence type="ECO:0008006" key="3">
    <source>
        <dbReference type="Google" id="ProtNLM"/>
    </source>
</evidence>
<evidence type="ECO:0000313" key="2">
    <source>
        <dbReference type="EMBL" id="OIQ72022.1"/>
    </source>
</evidence>
<feature type="compositionally biased region" description="Basic residues" evidence="1">
    <location>
        <begin position="8"/>
        <end position="21"/>
    </location>
</feature>
<reference evidence="2" key="1">
    <citation type="submission" date="2016-10" db="EMBL/GenBank/DDBJ databases">
        <title>Sequence of Gallionella enrichment culture.</title>
        <authorList>
            <person name="Poehlein A."/>
            <person name="Muehling M."/>
            <person name="Daniel R."/>
        </authorList>
    </citation>
    <scope>NUCLEOTIDE SEQUENCE</scope>
</reference>
<gene>
    <name evidence="2" type="ORF">GALL_463560</name>
</gene>
<proteinExistence type="predicted"/>
<protein>
    <recommendedName>
        <fullName evidence="3">Protein CopB</fullName>
    </recommendedName>
</protein>
<sequence>MLESQKKANAKKQANYRKRHLKEGTAQRLNVILDDDVKLALERMAKHHGITNKDLLSRVLLDAQATLVEGLDDEGKARYCSPTPTLPLD</sequence>
<organism evidence="2">
    <name type="scientific">mine drainage metagenome</name>
    <dbReference type="NCBI Taxonomy" id="410659"/>
    <lineage>
        <taxon>unclassified sequences</taxon>
        <taxon>metagenomes</taxon>
        <taxon>ecological metagenomes</taxon>
    </lineage>
</organism>
<accession>A0A1J5PKG9</accession>
<name>A0A1J5PKG9_9ZZZZ</name>
<evidence type="ECO:0000256" key="1">
    <source>
        <dbReference type="SAM" id="MobiDB-lite"/>
    </source>
</evidence>
<comment type="caution">
    <text evidence="2">The sequence shown here is derived from an EMBL/GenBank/DDBJ whole genome shotgun (WGS) entry which is preliminary data.</text>
</comment>
<dbReference type="EMBL" id="MLJW01003455">
    <property type="protein sequence ID" value="OIQ72022.1"/>
    <property type="molecule type" value="Genomic_DNA"/>
</dbReference>